<protein>
    <recommendedName>
        <fullName evidence="6">Reticulon-like protein</fullName>
    </recommendedName>
</protein>
<dbReference type="GO" id="GO:0005789">
    <property type="term" value="C:endoplasmic reticulum membrane"/>
    <property type="evidence" value="ECO:0007669"/>
    <property type="project" value="UniProtKB-SubCell"/>
</dbReference>
<dbReference type="EMBL" id="QOIP01000012">
    <property type="protein sequence ID" value="RLU15973.1"/>
    <property type="molecule type" value="Genomic_DNA"/>
</dbReference>
<feature type="region of interest" description="Disordered" evidence="7">
    <location>
        <begin position="1"/>
        <end position="47"/>
    </location>
</feature>
<feature type="compositionally biased region" description="Acidic residues" evidence="7">
    <location>
        <begin position="134"/>
        <end position="147"/>
    </location>
</feature>
<evidence type="ECO:0000256" key="5">
    <source>
        <dbReference type="ARBA" id="ARBA00023136"/>
    </source>
</evidence>
<sequence>MDSRFENAPLQRDHDSVDDFEHLGHDSSPDDRSDHQQQPRLIDAPRVDDLLHIGDSFQESALSSALVADAEEAETRPVPATPPPSAEFDKCEAMAQSSDPFQQLLDPADPKLASMAFVESERFQPPTSAAQFRDDDDDEDDDDDDEMGLQPPLLPVSSAVKADSDFPSSLGARVIDEDSKQPDNKAQPIAEFDDVMAALASTDQGNKQAENESIKPRSVRVDEDLAWNVRSSATPPVPERSPLVDFLASDSAPPREERPSRNIMDDDSWNVVEKPDVKGREQFEPPTKPLPPLPKEAELYQESARPSKHDPSKDLLIAEAVKEPPQRSPEREQKTAGPREEKSREPNYLCPRPSERHVAGKKEEIEIAPKQIFRDMGLDAWFNPERLNPKVAGLIYWRDPKKSGIVFGTILGVLLSLAYFSLISVLAYLSLLVLSGTVLFRIYKTVLQAVQKTSDGHPFKDILDLDLTLPAEKVHEVADVAVAHANAAVGELRRLFLVEDFVDSLKFGVLLWCLTYVGSWFNGMTLIIIGVVALFTLPKVYETNQEQIDQNLALVQAKINEITAKVKAAIPLGKKAEPTKEE</sequence>
<evidence type="ECO:0000259" key="8">
    <source>
        <dbReference type="PROSITE" id="PS50845"/>
    </source>
</evidence>
<comment type="subcellular location">
    <subcellularLocation>
        <location evidence="1 6">Endoplasmic reticulum membrane</location>
        <topology evidence="1 6">Multi-pass membrane protein</topology>
    </subcellularLocation>
</comment>
<feature type="region of interest" description="Disordered" evidence="7">
    <location>
        <begin position="230"/>
        <end position="355"/>
    </location>
</feature>
<keyword evidence="2 6" id="KW-0812">Transmembrane</keyword>
<feature type="compositionally biased region" description="Basic and acidic residues" evidence="7">
    <location>
        <begin position="174"/>
        <end position="183"/>
    </location>
</feature>
<evidence type="ECO:0000256" key="4">
    <source>
        <dbReference type="ARBA" id="ARBA00022989"/>
    </source>
</evidence>
<dbReference type="InterPro" id="IPR003388">
    <property type="entry name" value="Reticulon"/>
</dbReference>
<feature type="region of interest" description="Disordered" evidence="7">
    <location>
        <begin position="117"/>
        <end position="190"/>
    </location>
</feature>
<dbReference type="PANTHER" id="PTHR45799">
    <property type="entry name" value="RETICULON-LIKE PROTEIN"/>
    <property type="match status" value="1"/>
</dbReference>
<accession>A0A3L8D7C4</accession>
<dbReference type="InterPro" id="IPR046964">
    <property type="entry name" value="RTN1-4"/>
</dbReference>
<keyword evidence="5 6" id="KW-0472">Membrane</keyword>
<organism evidence="9 10">
    <name type="scientific">Ooceraea biroi</name>
    <name type="common">Clonal raider ant</name>
    <name type="synonym">Cerapachys biroi</name>
    <dbReference type="NCBI Taxonomy" id="2015173"/>
    <lineage>
        <taxon>Eukaryota</taxon>
        <taxon>Metazoa</taxon>
        <taxon>Ecdysozoa</taxon>
        <taxon>Arthropoda</taxon>
        <taxon>Hexapoda</taxon>
        <taxon>Insecta</taxon>
        <taxon>Pterygota</taxon>
        <taxon>Neoptera</taxon>
        <taxon>Endopterygota</taxon>
        <taxon>Hymenoptera</taxon>
        <taxon>Apocrita</taxon>
        <taxon>Aculeata</taxon>
        <taxon>Formicoidea</taxon>
        <taxon>Formicidae</taxon>
        <taxon>Dorylinae</taxon>
        <taxon>Ooceraea</taxon>
    </lineage>
</organism>
<name>A0A3L8D7C4_OOCBI</name>
<evidence type="ECO:0000256" key="2">
    <source>
        <dbReference type="ARBA" id="ARBA00022692"/>
    </source>
</evidence>
<dbReference type="OrthoDB" id="9215500at2759"/>
<evidence type="ECO:0000256" key="3">
    <source>
        <dbReference type="ARBA" id="ARBA00022824"/>
    </source>
</evidence>
<feature type="transmembrane region" description="Helical" evidence="6">
    <location>
        <begin position="509"/>
        <end position="537"/>
    </location>
</feature>
<feature type="compositionally biased region" description="Basic and acidic residues" evidence="7">
    <location>
        <begin position="273"/>
        <end position="283"/>
    </location>
</feature>
<dbReference type="AlphaFoldDB" id="A0A3L8D7C4"/>
<evidence type="ECO:0000256" key="1">
    <source>
        <dbReference type="ARBA" id="ARBA00004477"/>
    </source>
</evidence>
<feature type="compositionally biased region" description="Basic and acidic residues" evidence="7">
    <location>
        <begin position="253"/>
        <end position="264"/>
    </location>
</feature>
<dbReference type="Gene3D" id="1.20.5.2480">
    <property type="match status" value="1"/>
</dbReference>
<gene>
    <name evidence="9" type="ORF">DMN91_011731</name>
</gene>
<feature type="domain" description="Reticulon" evidence="8">
    <location>
        <begin position="391"/>
        <end position="582"/>
    </location>
</feature>
<dbReference type="PROSITE" id="PS50845">
    <property type="entry name" value="RETICULON"/>
    <property type="match status" value="1"/>
</dbReference>
<dbReference type="Proteomes" id="UP000279307">
    <property type="component" value="Chromosome 12"/>
</dbReference>
<dbReference type="GO" id="GO:0030424">
    <property type="term" value="C:axon"/>
    <property type="evidence" value="ECO:0007669"/>
    <property type="project" value="TreeGrafter"/>
</dbReference>
<proteinExistence type="predicted"/>
<evidence type="ECO:0000313" key="10">
    <source>
        <dbReference type="Proteomes" id="UP000279307"/>
    </source>
</evidence>
<feature type="region of interest" description="Disordered" evidence="7">
    <location>
        <begin position="62"/>
        <end position="89"/>
    </location>
</feature>
<keyword evidence="4 6" id="KW-1133">Transmembrane helix</keyword>
<evidence type="ECO:0000256" key="6">
    <source>
        <dbReference type="RuleBase" id="RU363132"/>
    </source>
</evidence>
<evidence type="ECO:0000313" key="9">
    <source>
        <dbReference type="EMBL" id="RLU15973.1"/>
    </source>
</evidence>
<keyword evidence="3 6" id="KW-0256">Endoplasmic reticulum</keyword>
<reference evidence="9 10" key="1">
    <citation type="journal article" date="2018" name="Genome Res.">
        <title>The genomic architecture and molecular evolution of ant odorant receptors.</title>
        <authorList>
            <person name="McKenzie S.K."/>
            <person name="Kronauer D.J.C."/>
        </authorList>
    </citation>
    <scope>NUCLEOTIDE SEQUENCE [LARGE SCALE GENOMIC DNA]</scope>
    <source>
        <strain evidence="9">Clonal line C1</strain>
    </source>
</reference>
<feature type="transmembrane region" description="Helical" evidence="6">
    <location>
        <begin position="405"/>
        <end position="431"/>
    </location>
</feature>
<dbReference type="PANTHER" id="PTHR45799:SF2">
    <property type="entry name" value="RETICULON-LIKE PROTEIN"/>
    <property type="match status" value="1"/>
</dbReference>
<comment type="caution">
    <text evidence="9">The sequence shown here is derived from an EMBL/GenBank/DDBJ whole genome shotgun (WGS) entry which is preliminary data.</text>
</comment>
<dbReference type="Pfam" id="PF02453">
    <property type="entry name" value="Reticulon"/>
    <property type="match status" value="1"/>
</dbReference>
<evidence type="ECO:0000256" key="7">
    <source>
        <dbReference type="SAM" id="MobiDB-lite"/>
    </source>
</evidence>
<feature type="compositionally biased region" description="Basic and acidic residues" evidence="7">
    <location>
        <begin position="320"/>
        <end position="345"/>
    </location>
</feature>